<evidence type="ECO:0000313" key="2">
    <source>
        <dbReference type="Proteomes" id="UP000256388"/>
    </source>
</evidence>
<proteinExistence type="predicted"/>
<dbReference type="Proteomes" id="UP000256388">
    <property type="component" value="Unassembled WGS sequence"/>
</dbReference>
<keyword evidence="2" id="KW-1185">Reference proteome</keyword>
<dbReference type="EMBL" id="QUMS01000006">
    <property type="protein sequence ID" value="REG04741.1"/>
    <property type="molecule type" value="Genomic_DNA"/>
</dbReference>
<dbReference type="PANTHER" id="PTHR34822:SF1">
    <property type="entry name" value="GRPB FAMILY PROTEIN"/>
    <property type="match status" value="1"/>
</dbReference>
<dbReference type="RefSeq" id="WP_158674939.1">
    <property type="nucleotide sequence ID" value="NZ_AP018437.1"/>
</dbReference>
<dbReference type="SUPFAM" id="SSF81301">
    <property type="entry name" value="Nucleotidyltransferase"/>
    <property type="match status" value="1"/>
</dbReference>
<evidence type="ECO:0000313" key="1">
    <source>
        <dbReference type="EMBL" id="REG04741.1"/>
    </source>
</evidence>
<accession>A0A347ZPL3</accession>
<sequence>MIEICEYNPAWPREFEGILTEVKDILDELALRIDHIGSTSVPGLGAKDIIDIQVTVRELVPEIVARMIAAGFQHREDITGDHLPCGEDPDPRLWEKYYFMQPPGRRLIHVHVRKQGSPNQRYPLLFRDYLRAHPHSAATVERIKRALTRYHADDVDAYYDIKDPVYDLIWDAAQEWAENTNWQPE</sequence>
<organism evidence="1 2">
    <name type="scientific">Pelolinea submarina</name>
    <dbReference type="NCBI Taxonomy" id="913107"/>
    <lineage>
        <taxon>Bacteria</taxon>
        <taxon>Bacillati</taxon>
        <taxon>Chloroflexota</taxon>
        <taxon>Anaerolineae</taxon>
        <taxon>Anaerolineales</taxon>
        <taxon>Anaerolineaceae</taxon>
        <taxon>Pelolinea</taxon>
    </lineage>
</organism>
<keyword evidence="1" id="KW-0808">Transferase</keyword>
<reference evidence="1 2" key="1">
    <citation type="submission" date="2018-08" db="EMBL/GenBank/DDBJ databases">
        <title>Genomic Encyclopedia of Type Strains, Phase IV (KMG-IV): sequencing the most valuable type-strain genomes for metagenomic binning, comparative biology and taxonomic classification.</title>
        <authorList>
            <person name="Goeker M."/>
        </authorList>
    </citation>
    <scope>NUCLEOTIDE SEQUENCE [LARGE SCALE GENOMIC DNA]</scope>
    <source>
        <strain evidence="1 2">DSM 23923</strain>
    </source>
</reference>
<dbReference type="GO" id="GO:0016740">
    <property type="term" value="F:transferase activity"/>
    <property type="evidence" value="ECO:0007669"/>
    <property type="project" value="UniProtKB-KW"/>
</dbReference>
<gene>
    <name evidence="1" type="ORF">DFR64_3092</name>
</gene>
<dbReference type="InterPro" id="IPR007344">
    <property type="entry name" value="GrpB/CoaE"/>
</dbReference>
<dbReference type="Gene3D" id="3.30.460.10">
    <property type="entry name" value="Beta Polymerase, domain 2"/>
    <property type="match status" value="1"/>
</dbReference>
<dbReference type="AlphaFoldDB" id="A0A347ZPL3"/>
<dbReference type="InterPro" id="IPR043519">
    <property type="entry name" value="NT_sf"/>
</dbReference>
<name>A0A347ZPL3_9CHLR</name>
<comment type="caution">
    <text evidence="1">The sequence shown here is derived from an EMBL/GenBank/DDBJ whole genome shotgun (WGS) entry which is preliminary data.</text>
</comment>
<dbReference type="OrthoDB" id="9799092at2"/>
<dbReference type="PANTHER" id="PTHR34822">
    <property type="entry name" value="GRPB DOMAIN PROTEIN (AFU_ORTHOLOGUE AFUA_1G01530)"/>
    <property type="match status" value="1"/>
</dbReference>
<dbReference type="Pfam" id="PF04229">
    <property type="entry name" value="GrpB"/>
    <property type="match status" value="1"/>
</dbReference>
<protein>
    <submittedName>
        <fullName evidence="1">GrpB-like predicted nucleotidyltransferase (UPF0157 family)</fullName>
    </submittedName>
</protein>